<dbReference type="PANTHER" id="PTHR43142">
    <property type="entry name" value="CARBOXYLIC ESTER HYDROLASE"/>
    <property type="match status" value="1"/>
</dbReference>
<evidence type="ECO:0000256" key="7">
    <source>
        <dbReference type="ARBA" id="ARBA00039155"/>
    </source>
</evidence>
<dbReference type="EMBL" id="AXCM01005518">
    <property type="status" value="NOT_ANNOTATED_CDS"/>
    <property type="molecule type" value="Genomic_DNA"/>
</dbReference>
<organism evidence="10 11">
    <name type="scientific">Anopheles culicifacies</name>
    <dbReference type="NCBI Taxonomy" id="139723"/>
    <lineage>
        <taxon>Eukaryota</taxon>
        <taxon>Metazoa</taxon>
        <taxon>Ecdysozoa</taxon>
        <taxon>Arthropoda</taxon>
        <taxon>Hexapoda</taxon>
        <taxon>Insecta</taxon>
        <taxon>Pterygota</taxon>
        <taxon>Neoptera</taxon>
        <taxon>Endopterygota</taxon>
        <taxon>Diptera</taxon>
        <taxon>Nematocera</taxon>
        <taxon>Culicoidea</taxon>
        <taxon>Culicidae</taxon>
        <taxon>Anophelinae</taxon>
        <taxon>Anopheles</taxon>
        <taxon>culicifacies species complex</taxon>
    </lineage>
</organism>
<evidence type="ECO:0000256" key="5">
    <source>
        <dbReference type="ARBA" id="ARBA00023157"/>
    </source>
</evidence>
<reference evidence="10" key="2">
    <citation type="submission" date="2020-05" db="UniProtKB">
        <authorList>
            <consortium name="EnsemblMetazoa"/>
        </authorList>
    </citation>
    <scope>IDENTIFICATION</scope>
    <source>
        <strain evidence="10">A-37</strain>
    </source>
</reference>
<dbReference type="GO" id="GO:0106435">
    <property type="term" value="F:carboxylesterase activity"/>
    <property type="evidence" value="ECO:0007669"/>
    <property type="project" value="UniProtKB-EC"/>
</dbReference>
<evidence type="ECO:0000313" key="11">
    <source>
        <dbReference type="Proteomes" id="UP000075883"/>
    </source>
</evidence>
<dbReference type="PROSITE" id="PS01173">
    <property type="entry name" value="LIPASE_GDXG_HIS"/>
    <property type="match status" value="2"/>
</dbReference>
<evidence type="ECO:0000313" key="10">
    <source>
        <dbReference type="EnsemblMetazoa" id="ACUA022896-PA"/>
    </source>
</evidence>
<keyword evidence="6" id="KW-0325">Glycoprotein</keyword>
<evidence type="ECO:0000256" key="1">
    <source>
        <dbReference type="ARBA" id="ARBA00005964"/>
    </source>
</evidence>
<reference evidence="11" key="1">
    <citation type="submission" date="2013-09" db="EMBL/GenBank/DDBJ databases">
        <title>The Genome Sequence of Anopheles culicifacies species A.</title>
        <authorList>
            <consortium name="The Broad Institute Genomics Platform"/>
            <person name="Neafsey D.E."/>
            <person name="Besansky N."/>
            <person name="Howell P."/>
            <person name="Walton C."/>
            <person name="Young S.K."/>
            <person name="Zeng Q."/>
            <person name="Gargeya S."/>
            <person name="Fitzgerald M."/>
            <person name="Haas B."/>
            <person name="Abouelleil A."/>
            <person name="Allen A.W."/>
            <person name="Alvarado L."/>
            <person name="Arachchi H.M."/>
            <person name="Berlin A.M."/>
            <person name="Chapman S.B."/>
            <person name="Gainer-Dewar J."/>
            <person name="Goldberg J."/>
            <person name="Griggs A."/>
            <person name="Gujja S."/>
            <person name="Hansen M."/>
            <person name="Howarth C."/>
            <person name="Imamovic A."/>
            <person name="Ireland A."/>
            <person name="Larimer J."/>
            <person name="McCowan C."/>
            <person name="Murphy C."/>
            <person name="Pearson M."/>
            <person name="Poon T.W."/>
            <person name="Priest M."/>
            <person name="Roberts A."/>
            <person name="Saif S."/>
            <person name="Shea T."/>
            <person name="Sisk P."/>
            <person name="Sykes S."/>
            <person name="Wortman J."/>
            <person name="Nusbaum C."/>
            <person name="Birren B."/>
        </authorList>
    </citation>
    <scope>NUCLEOTIDE SEQUENCE [LARGE SCALE GENOMIC DNA]</scope>
    <source>
        <strain evidence="11">A-37</strain>
    </source>
</reference>
<keyword evidence="5" id="KW-1015">Disulfide bond</keyword>
<dbReference type="InterPro" id="IPR019826">
    <property type="entry name" value="Carboxylesterase_B_AS"/>
</dbReference>
<keyword evidence="8" id="KW-0175">Coiled coil</keyword>
<dbReference type="EMBL" id="AXCM01005517">
    <property type="status" value="NOT_ANNOTATED_CDS"/>
    <property type="molecule type" value="Genomic_DNA"/>
</dbReference>
<dbReference type="InterPro" id="IPR002168">
    <property type="entry name" value="Lipase_GDXG_HIS_AS"/>
</dbReference>
<dbReference type="PANTHER" id="PTHR43142:SF1">
    <property type="entry name" value="CARBOXYLIC ESTER HYDROLASE"/>
    <property type="match status" value="1"/>
</dbReference>
<keyword evidence="3" id="KW-0719">Serine esterase</keyword>
<dbReference type="STRING" id="139723.A0A182MP11"/>
<dbReference type="Pfam" id="PF00135">
    <property type="entry name" value="COesterase"/>
    <property type="match status" value="3"/>
</dbReference>
<dbReference type="EC" id="3.1.1.1" evidence="7"/>
<dbReference type="InterPro" id="IPR002018">
    <property type="entry name" value="CarbesteraseB"/>
</dbReference>
<accession>A0A182MP11</accession>
<proteinExistence type="inferred from homology"/>
<feature type="coiled-coil region" evidence="8">
    <location>
        <begin position="869"/>
        <end position="932"/>
    </location>
</feature>
<evidence type="ECO:0000256" key="2">
    <source>
        <dbReference type="ARBA" id="ARBA00010515"/>
    </source>
</evidence>
<evidence type="ECO:0000256" key="3">
    <source>
        <dbReference type="ARBA" id="ARBA00022487"/>
    </source>
</evidence>
<name>A0A182MP11_9DIPT</name>
<comment type="similarity">
    <text evidence="1">Belongs to the type-B carboxylesterase/lipase family.</text>
</comment>
<sequence length="1201" mass="134533">MQPFLAAILRLCVGLLKVWLSRVWLKLRPPSADVCTVTIGPGKVRGLTSVTVGGAHYHLFKGIPYAVPPVGDLRFAAPVPLETFDKPVLECFVEGSKCLQYDQILSVLVGSEDGLFLNVYTPQLAGADTSGLPVMVYIHGGGFLSGSGDSFLYDPIYFMEQRVVIVTFNYRLGPLGFLSFPEAGVAGNAGLKDQLLVLQWIQRNIAPFGGDPTNVTLFGESAGAKAAYLHYLSPVSRKYFHRVICQSGVACSDFALQVDPSAKARKLAKCLGYHGSSDSEALDVLLKAPAKALIKHQLKTLAEEERIQELHFPFRPVIEGDHPGAIVVQHPLDALQTELDPPIPLITGCNSAEGMVALAKAQKHLNTYNVHPERLLPPMLQLPPGANAKELGKKVKQFYFHTRPISDATLPELMDVLSDNEYITATVTAAELVAKYQPKVKHYCYYFTHDGRLGNTKHLLNMAHLPGVCHGDDVFYMFRSALNATLPEGADETAVRKAFVRMWCNFAYYGDPTPEKGEHRSEGLTRWDPVEPCGKDYFRLRCLQIDASLKMVPNPFLKRSAFWRDLFRTYGARVLYDFASTLLRITYGLILFVVHHKWIRIWPPSIRPVVSVKQGKVRGVTSTLPNGGQFHYFKGIPYAEPPIGKLRFRPPVPLERFRKPIVNCYAERADGMQKDFFASRVSGSESCLYLNVYTPRLPGEADTTKGVPRLPVMVYIHGGGFMSGSGSSFFYNPEYFIQQDVLVVTINYRLGPLGFLYLPSAGIPGNAGLKDQAREQLLALKWVNENIAQFGGNPDNVTLFGESAGSMSSYLHYLSPNSRKYIHRVICQSGVAVTDSFFQVEPEEKARKLARYFGYTGSNDQGVLETLEKVSARELAKHQNEAISEAEKQLALIFIFRPVIEQRETEDKTLEKVSARELAKHQNEAISEAEKQLALIFIFRPVIEQRETEDSIITQHPRDILKAYDTLRMPLMEGCNDGEGILALRSLGGRWKSFAKAPERFVPVLLGRSDQLDRVAVGREIQRFYFGDRSVSERTIDNMCDLLSDNTFITNSATSAEWLAKFQPNAPHFHYRFTYDGRFSLLKRIFMLSNVAGACHGDDTLYMFNPGFLPKLPPSSDECRVRDIFIALWTSFAKHSDPTADVPSSLIPVRWQPVSKIERDSDDFQLDCLEINTVPRMVRNPGSGRIELWRGLLKKYRPDFL</sequence>
<evidence type="ECO:0000259" key="9">
    <source>
        <dbReference type="Pfam" id="PF00135"/>
    </source>
</evidence>
<dbReference type="EnsemblMetazoa" id="ACUA022896-RA">
    <property type="protein sequence ID" value="ACUA022896-PA"/>
    <property type="gene ID" value="ACUA022896"/>
</dbReference>
<feature type="domain" description="Carboxylesterase type B" evidence="9">
    <location>
        <begin position="36"/>
        <end position="540"/>
    </location>
</feature>
<evidence type="ECO:0000256" key="4">
    <source>
        <dbReference type="ARBA" id="ARBA00022801"/>
    </source>
</evidence>
<feature type="domain" description="Carboxylesterase type B" evidence="9">
    <location>
        <begin position="608"/>
        <end position="902"/>
    </location>
</feature>
<evidence type="ECO:0000256" key="8">
    <source>
        <dbReference type="SAM" id="Coils"/>
    </source>
</evidence>
<feature type="domain" description="Carboxylesterase type B" evidence="9">
    <location>
        <begin position="909"/>
        <end position="1158"/>
    </location>
</feature>
<dbReference type="AlphaFoldDB" id="A0A182MP11"/>
<dbReference type="Gene3D" id="3.40.50.1820">
    <property type="entry name" value="alpha/beta hydrolase"/>
    <property type="match status" value="3"/>
</dbReference>
<keyword evidence="4" id="KW-0378">Hydrolase</keyword>
<dbReference type="FunFam" id="3.40.50.1820:FF:000092">
    <property type="entry name" value="Carboxylic ester hydrolase"/>
    <property type="match status" value="1"/>
</dbReference>
<dbReference type="PROSITE" id="PS00122">
    <property type="entry name" value="CARBOXYLESTERASE_B_1"/>
    <property type="match status" value="2"/>
</dbReference>
<protein>
    <recommendedName>
        <fullName evidence="7">carboxylesterase</fullName>
        <ecNumber evidence="7">3.1.1.1</ecNumber>
    </recommendedName>
</protein>
<dbReference type="InterPro" id="IPR029058">
    <property type="entry name" value="AB_hydrolase_fold"/>
</dbReference>
<dbReference type="VEuPathDB" id="VectorBase:ACUA022896"/>
<evidence type="ECO:0000256" key="6">
    <source>
        <dbReference type="ARBA" id="ARBA00023180"/>
    </source>
</evidence>
<dbReference type="Proteomes" id="UP000075883">
    <property type="component" value="Unassembled WGS sequence"/>
</dbReference>
<comment type="similarity">
    <text evidence="2">Belongs to the 'GDXG' lipolytic enzyme family.</text>
</comment>
<dbReference type="SUPFAM" id="SSF53474">
    <property type="entry name" value="alpha/beta-Hydrolases"/>
    <property type="match status" value="2"/>
</dbReference>
<keyword evidence="11" id="KW-1185">Reference proteome</keyword>